<keyword evidence="5" id="KW-1185">Reference proteome</keyword>
<feature type="region of interest" description="Disordered" evidence="2">
    <location>
        <begin position="375"/>
        <end position="402"/>
    </location>
</feature>
<proteinExistence type="inferred from homology"/>
<name>A0A852TXI4_9ACTN</name>
<dbReference type="InterPro" id="IPR002933">
    <property type="entry name" value="Peptidase_M20"/>
</dbReference>
<dbReference type="InterPro" id="IPR017144">
    <property type="entry name" value="Xaa-Arg_dipeptidase"/>
</dbReference>
<sequence>MTAEQPALPSASDYLTRLVEYSETLHAHPETAWEEHRAARWTAELLGEFGFRVTTEYLGFPTAVHASYGSGSRRVGFIVEYDALPGVGHACGHNLIAAMSAGAAIALRPWAQALDLRIDVIGTPAEEGGGGKIELLDAGAFKDLGLALMAHPGPVDAPRAEPYAVAHDHVRFTGHTAHAAAYPHEGRNANDAFVISQVAIGLLRQQLPPTTRVHGIQTIGGEAPNVIPGATEGRWYTRAETLAELEPLRRRVKQCFEAGALATDTTLDFTPESQPYSEFRTDERASEIYTRHALALGRRFDAPVKHQTMNRASTDLGNVSQCVPAIHPYIGLDCFPVSNHQPEFAAVCIGEAANRVLADGATLLARTAHEYFAQASDAGPAGTGSAEEDFSRPERQSGGGRG</sequence>
<dbReference type="Gene3D" id="3.30.70.360">
    <property type="match status" value="1"/>
</dbReference>
<evidence type="ECO:0000256" key="2">
    <source>
        <dbReference type="SAM" id="MobiDB-lite"/>
    </source>
</evidence>
<dbReference type="FunFam" id="3.30.70.360:FF:000004">
    <property type="entry name" value="Peptidase M20 domain-containing protein 2"/>
    <property type="match status" value="1"/>
</dbReference>
<gene>
    <name evidence="4" type="ORF">HDA32_004336</name>
</gene>
<dbReference type="PANTHER" id="PTHR30575:SF0">
    <property type="entry name" value="XAA-ARG DIPEPTIDASE"/>
    <property type="match status" value="1"/>
</dbReference>
<dbReference type="GO" id="GO:0071713">
    <property type="term" value="F:para-aminobenzoyl-glutamate hydrolase activity"/>
    <property type="evidence" value="ECO:0007669"/>
    <property type="project" value="TreeGrafter"/>
</dbReference>
<evidence type="ECO:0000256" key="1">
    <source>
        <dbReference type="PIRNR" id="PIRNR037226"/>
    </source>
</evidence>
<dbReference type="AlphaFoldDB" id="A0A852TXI4"/>
<dbReference type="InterPro" id="IPR017439">
    <property type="entry name" value="Amidohydrolase"/>
</dbReference>
<dbReference type="Proteomes" id="UP000589036">
    <property type="component" value="Unassembled WGS sequence"/>
</dbReference>
<reference evidence="4 5" key="1">
    <citation type="submission" date="2020-07" db="EMBL/GenBank/DDBJ databases">
        <title>Sequencing the genomes of 1000 actinobacteria strains.</title>
        <authorList>
            <person name="Klenk H.-P."/>
        </authorList>
    </citation>
    <scope>NUCLEOTIDE SEQUENCE [LARGE SCALE GENOMIC DNA]</scope>
    <source>
        <strain evidence="4 5">CXB654</strain>
    </source>
</reference>
<evidence type="ECO:0000313" key="5">
    <source>
        <dbReference type="Proteomes" id="UP000589036"/>
    </source>
</evidence>
<dbReference type="EMBL" id="JACCCC010000001">
    <property type="protein sequence ID" value="NYE49216.1"/>
    <property type="molecule type" value="Genomic_DNA"/>
</dbReference>
<dbReference type="Pfam" id="PF01546">
    <property type="entry name" value="Peptidase_M20"/>
    <property type="match status" value="1"/>
</dbReference>
<dbReference type="GO" id="GO:0005737">
    <property type="term" value="C:cytoplasm"/>
    <property type="evidence" value="ECO:0007669"/>
    <property type="project" value="TreeGrafter"/>
</dbReference>
<dbReference type="Pfam" id="PF07687">
    <property type="entry name" value="M20_dimer"/>
    <property type="match status" value="1"/>
</dbReference>
<dbReference type="PANTHER" id="PTHR30575">
    <property type="entry name" value="PEPTIDASE M20"/>
    <property type="match status" value="1"/>
</dbReference>
<dbReference type="GO" id="GO:0046657">
    <property type="term" value="P:folic acid catabolic process"/>
    <property type="evidence" value="ECO:0007669"/>
    <property type="project" value="TreeGrafter"/>
</dbReference>
<dbReference type="SUPFAM" id="SSF53187">
    <property type="entry name" value="Zn-dependent exopeptidases"/>
    <property type="match status" value="1"/>
</dbReference>
<evidence type="ECO:0000259" key="3">
    <source>
        <dbReference type="Pfam" id="PF07687"/>
    </source>
</evidence>
<comment type="caution">
    <text evidence="4">The sequence shown here is derived from an EMBL/GenBank/DDBJ whole genome shotgun (WGS) entry which is preliminary data.</text>
</comment>
<protein>
    <recommendedName>
        <fullName evidence="1">Peptidase M20 domain-containing protein 2</fullName>
    </recommendedName>
</protein>
<dbReference type="RefSeq" id="WP_179644918.1">
    <property type="nucleotide sequence ID" value="NZ_BAAAYY010000031.1"/>
</dbReference>
<evidence type="ECO:0000313" key="4">
    <source>
        <dbReference type="EMBL" id="NYE49216.1"/>
    </source>
</evidence>
<organism evidence="4 5">
    <name type="scientific">Spinactinospora alkalitolerans</name>
    <dbReference type="NCBI Taxonomy" id="687207"/>
    <lineage>
        <taxon>Bacteria</taxon>
        <taxon>Bacillati</taxon>
        <taxon>Actinomycetota</taxon>
        <taxon>Actinomycetes</taxon>
        <taxon>Streptosporangiales</taxon>
        <taxon>Nocardiopsidaceae</taxon>
        <taxon>Spinactinospora</taxon>
    </lineage>
</organism>
<dbReference type="InterPro" id="IPR052030">
    <property type="entry name" value="Peptidase_M20/M20A_hydrolases"/>
</dbReference>
<comment type="similarity">
    <text evidence="1">Belongs to the peptidase M20A family.</text>
</comment>
<dbReference type="CDD" id="cd05672">
    <property type="entry name" value="M20_ACY1L2-like"/>
    <property type="match status" value="1"/>
</dbReference>
<dbReference type="InterPro" id="IPR011650">
    <property type="entry name" value="Peptidase_M20_dimer"/>
</dbReference>
<dbReference type="InterPro" id="IPR036264">
    <property type="entry name" value="Bact_exopeptidase_dim_dom"/>
</dbReference>
<dbReference type="GO" id="GO:0016805">
    <property type="term" value="F:dipeptidase activity"/>
    <property type="evidence" value="ECO:0007669"/>
    <property type="project" value="InterPro"/>
</dbReference>
<feature type="domain" description="Peptidase M20 dimerisation" evidence="3">
    <location>
        <begin position="169"/>
        <end position="260"/>
    </location>
</feature>
<accession>A0A852TXI4</accession>
<dbReference type="Gene3D" id="3.40.630.10">
    <property type="entry name" value="Zn peptidases"/>
    <property type="match status" value="1"/>
</dbReference>
<keyword evidence="4" id="KW-0378">Hydrolase</keyword>
<dbReference type="SUPFAM" id="SSF55031">
    <property type="entry name" value="Bacterial exopeptidase dimerisation domain"/>
    <property type="match status" value="1"/>
</dbReference>
<dbReference type="PIRSF" id="PIRSF037226">
    <property type="entry name" value="Amidohydrolase_ACY1L2_prd"/>
    <property type="match status" value="1"/>
</dbReference>
<dbReference type="NCBIfam" id="TIGR01891">
    <property type="entry name" value="amidohydrolases"/>
    <property type="match status" value="1"/>
</dbReference>